<accession>A0AA39M973</accession>
<sequence>MSKEINGQAIRGEQLFKGLDSPKLRRKNNARAEERILIAKTKVVNGIHMLEDQDRELHLIDLIKYCKHQALNCSRKTITGLRISEDVDNSDEEFDLFLEDPTVEQRFEEEDLLDF</sequence>
<proteinExistence type="predicted"/>
<organism evidence="1 2">
    <name type="scientific">Steinernema hermaphroditum</name>
    <dbReference type="NCBI Taxonomy" id="289476"/>
    <lineage>
        <taxon>Eukaryota</taxon>
        <taxon>Metazoa</taxon>
        <taxon>Ecdysozoa</taxon>
        <taxon>Nematoda</taxon>
        <taxon>Chromadorea</taxon>
        <taxon>Rhabditida</taxon>
        <taxon>Tylenchina</taxon>
        <taxon>Panagrolaimomorpha</taxon>
        <taxon>Strongyloidoidea</taxon>
        <taxon>Steinernematidae</taxon>
        <taxon>Steinernema</taxon>
    </lineage>
</organism>
<evidence type="ECO:0000313" key="2">
    <source>
        <dbReference type="Proteomes" id="UP001175271"/>
    </source>
</evidence>
<dbReference type="Proteomes" id="UP001175271">
    <property type="component" value="Unassembled WGS sequence"/>
</dbReference>
<protein>
    <submittedName>
        <fullName evidence="1">Uncharacterized protein</fullName>
    </submittedName>
</protein>
<gene>
    <name evidence="1" type="ORF">QR680_009059</name>
</gene>
<evidence type="ECO:0000313" key="1">
    <source>
        <dbReference type="EMBL" id="KAK0425149.1"/>
    </source>
</evidence>
<dbReference type="EMBL" id="JAUCMV010000001">
    <property type="protein sequence ID" value="KAK0425149.1"/>
    <property type="molecule type" value="Genomic_DNA"/>
</dbReference>
<reference evidence="1" key="1">
    <citation type="submission" date="2023-06" db="EMBL/GenBank/DDBJ databases">
        <title>Genomic analysis of the entomopathogenic nematode Steinernema hermaphroditum.</title>
        <authorList>
            <person name="Schwarz E.M."/>
            <person name="Heppert J.K."/>
            <person name="Baniya A."/>
            <person name="Schwartz H.T."/>
            <person name="Tan C.-H."/>
            <person name="Antoshechkin I."/>
            <person name="Sternberg P.W."/>
            <person name="Goodrich-Blair H."/>
            <person name="Dillman A.R."/>
        </authorList>
    </citation>
    <scope>NUCLEOTIDE SEQUENCE</scope>
    <source>
        <strain evidence="1">PS9179</strain>
        <tissue evidence="1">Whole animal</tissue>
    </source>
</reference>
<keyword evidence="2" id="KW-1185">Reference proteome</keyword>
<dbReference type="AlphaFoldDB" id="A0AA39M973"/>
<comment type="caution">
    <text evidence="1">The sequence shown here is derived from an EMBL/GenBank/DDBJ whole genome shotgun (WGS) entry which is preliminary data.</text>
</comment>
<name>A0AA39M973_9BILA</name>